<dbReference type="EMBL" id="JAUQTG010000018">
    <property type="protein sequence ID" value="MDO7858709.1"/>
    <property type="molecule type" value="Genomic_DNA"/>
</dbReference>
<protein>
    <submittedName>
        <fullName evidence="2">DUF4942 domain-containing protein</fullName>
    </submittedName>
</protein>
<accession>A0ABT9AWD8</accession>
<dbReference type="Pfam" id="PF13708">
    <property type="entry name" value="DUF4942"/>
    <property type="match status" value="1"/>
</dbReference>
<dbReference type="Proteomes" id="UP001176478">
    <property type="component" value="Unassembled WGS sequence"/>
</dbReference>
<organism evidence="2 3">
    <name type="scientific">Providencia huashanensis</name>
    <dbReference type="NCBI Taxonomy" id="3037798"/>
    <lineage>
        <taxon>Bacteria</taxon>
        <taxon>Pseudomonadati</taxon>
        <taxon>Pseudomonadota</taxon>
        <taxon>Gammaproteobacteria</taxon>
        <taxon>Enterobacterales</taxon>
        <taxon>Morganellaceae</taxon>
        <taxon>Providencia</taxon>
    </lineage>
</organism>
<reference evidence="2" key="1">
    <citation type="submission" date="2023-07" db="EMBL/GenBank/DDBJ databases">
        <authorList>
            <person name="Yang W."/>
            <person name="Chen J."/>
            <person name="Ji P."/>
            <person name="Hu F."/>
        </authorList>
    </citation>
    <scope>NUCLEOTIDE SEQUENCE</scope>
    <source>
        <strain evidence="2">CRE-138-0111</strain>
    </source>
</reference>
<comment type="caution">
    <text evidence="2">The sequence shown here is derived from an EMBL/GenBank/DDBJ whole genome shotgun (WGS) entry which is preliminary data.</text>
</comment>
<gene>
    <name evidence="2" type="ORF">Q5E86_20655</name>
</gene>
<keyword evidence="3" id="KW-1185">Reference proteome</keyword>
<evidence type="ECO:0000259" key="1">
    <source>
        <dbReference type="Pfam" id="PF13708"/>
    </source>
</evidence>
<dbReference type="InterPro" id="IPR031339">
    <property type="entry name" value="DUF4942"/>
</dbReference>
<evidence type="ECO:0000313" key="3">
    <source>
        <dbReference type="Proteomes" id="UP001176478"/>
    </source>
</evidence>
<proteinExistence type="predicted"/>
<sequence length="290" mass="34033">MNLNTNTNIIESIEIDRVIAIREHAIILYKESLSKAAEAIEILKTIPNTNNHFPHQCIEDDLIDLQYPRNTNDDDNRTRFELWLDRKIWKMFIDKSGIKTIMSNKQIEKLHYDLYDMKSPIFNFENALSTFTSLSANKADSFKNGLMDALQSVSWDYKSNNPRYLGKKIIMDNAVSVGKYSTRFNKTDTVNDLVRIFCILQKKPIHEFQNSVGLYISDNVRTNNKNFETEFFIVKWYKKGTMHLLFKSESLINNTNDLIAKLFPSALPPLWYTFTVKVSRYIYTYQIYLN</sequence>
<name>A0ABT9AWD8_9GAMM</name>
<evidence type="ECO:0000313" key="2">
    <source>
        <dbReference type="EMBL" id="MDO7858709.1"/>
    </source>
</evidence>
<feature type="domain" description="DUF4942" evidence="1">
    <location>
        <begin position="84"/>
        <end position="264"/>
    </location>
</feature>
<reference evidence="2" key="2">
    <citation type="journal article" date="2024" name="Int. J. Antimicrob. Agents">
        <title>Identification of a novel Providencia species showing multi-drug-resistant in three patients with hospital-acquired infection.</title>
        <authorList>
            <person name="Yang W."/>
            <person name="Chen J."/>
            <person name="Yang F."/>
            <person name="Ji P."/>
            <person name="Shen S."/>
            <person name="Yin D."/>
            <person name="Hu F."/>
        </authorList>
    </citation>
    <scope>NUCLEOTIDE SEQUENCE</scope>
    <source>
        <strain evidence="2">CRE-138-0111</strain>
    </source>
</reference>